<dbReference type="EMBL" id="JBBPEH010000010">
    <property type="protein sequence ID" value="KAK7532924.1"/>
    <property type="molecule type" value="Genomic_DNA"/>
</dbReference>
<dbReference type="GeneID" id="92036590"/>
<feature type="region of interest" description="Disordered" evidence="1">
    <location>
        <begin position="169"/>
        <end position="203"/>
    </location>
</feature>
<accession>A0ABR1LE35</accession>
<gene>
    <name evidence="3" type="ORF">J3D65DRAFT_679437</name>
</gene>
<evidence type="ECO:0000256" key="2">
    <source>
        <dbReference type="SAM" id="Phobius"/>
    </source>
</evidence>
<organism evidence="3 4">
    <name type="scientific">Phyllosticta citribraziliensis</name>
    <dbReference type="NCBI Taxonomy" id="989973"/>
    <lineage>
        <taxon>Eukaryota</taxon>
        <taxon>Fungi</taxon>
        <taxon>Dikarya</taxon>
        <taxon>Ascomycota</taxon>
        <taxon>Pezizomycotina</taxon>
        <taxon>Dothideomycetes</taxon>
        <taxon>Dothideomycetes incertae sedis</taxon>
        <taxon>Botryosphaeriales</taxon>
        <taxon>Phyllostictaceae</taxon>
        <taxon>Phyllosticta</taxon>
    </lineage>
</organism>
<evidence type="ECO:0000313" key="4">
    <source>
        <dbReference type="Proteomes" id="UP001360953"/>
    </source>
</evidence>
<reference evidence="3 4" key="1">
    <citation type="submission" date="2024-04" db="EMBL/GenBank/DDBJ databases">
        <title>Phyllosticta paracitricarpa is synonymous to the EU quarantine fungus P. citricarpa based on phylogenomic analyses.</title>
        <authorList>
            <consortium name="Lawrence Berkeley National Laboratory"/>
            <person name="Van ingen-buijs V.A."/>
            <person name="Van westerhoven A.C."/>
            <person name="Haridas S."/>
            <person name="Skiadas P."/>
            <person name="Martin F."/>
            <person name="Groenewald J.Z."/>
            <person name="Crous P.W."/>
            <person name="Seidl M.F."/>
        </authorList>
    </citation>
    <scope>NUCLEOTIDE SEQUENCE [LARGE SCALE GENOMIC DNA]</scope>
    <source>
        <strain evidence="3 4">CPC 17464</strain>
    </source>
</reference>
<feature type="transmembrane region" description="Helical" evidence="2">
    <location>
        <begin position="232"/>
        <end position="253"/>
    </location>
</feature>
<dbReference type="Proteomes" id="UP001360953">
    <property type="component" value="Unassembled WGS sequence"/>
</dbReference>
<keyword evidence="4" id="KW-1185">Reference proteome</keyword>
<sequence length="288" mass="32363">MQARRRPATLTHRNATRRDPCRRSCAAAANQRGQCSRSAVRPIIFGDAMVRTTGTRLSVSEERFREPEARAATFVVTAVVERCRQAVVWLREALVLSLSLSLFLPESALSLHRQHRQHHCCRRRRLSGHCALTLWRGLLPLSPSVWLPAALSPSRPPTRLVYGAALQSTATQRNATRASSPARPHHRTTTPTTTRQPACPPTRQTTTKMTFEFLSPLLTPVALATVEKNPRVIVILIVVLVGLLALVGLAYLIHWRTEKNNGTWPGPVPVVSRVLKERRKRRDKMREE</sequence>
<name>A0ABR1LE35_9PEZI</name>
<comment type="caution">
    <text evidence="3">The sequence shown here is derived from an EMBL/GenBank/DDBJ whole genome shotgun (WGS) entry which is preliminary data.</text>
</comment>
<keyword evidence="2" id="KW-0472">Membrane</keyword>
<feature type="compositionally biased region" description="Low complexity" evidence="1">
    <location>
        <begin position="189"/>
        <end position="203"/>
    </location>
</feature>
<evidence type="ECO:0000313" key="3">
    <source>
        <dbReference type="EMBL" id="KAK7532924.1"/>
    </source>
</evidence>
<proteinExistence type="predicted"/>
<dbReference type="RefSeq" id="XP_066652317.1">
    <property type="nucleotide sequence ID" value="XM_066803684.1"/>
</dbReference>
<keyword evidence="2" id="KW-1133">Transmembrane helix</keyword>
<protein>
    <submittedName>
        <fullName evidence="3">Uncharacterized protein</fullName>
    </submittedName>
</protein>
<feature type="compositionally biased region" description="Polar residues" evidence="1">
    <location>
        <begin position="169"/>
        <end position="179"/>
    </location>
</feature>
<keyword evidence="2" id="KW-0812">Transmembrane</keyword>
<evidence type="ECO:0000256" key="1">
    <source>
        <dbReference type="SAM" id="MobiDB-lite"/>
    </source>
</evidence>